<evidence type="ECO:0000256" key="5">
    <source>
        <dbReference type="PROSITE-ProRule" id="PRU01023"/>
    </source>
</evidence>
<dbReference type="PRINTS" id="PR02008">
    <property type="entry name" value="RCMTFAMILY"/>
</dbReference>
<dbReference type="Pfam" id="PF01189">
    <property type="entry name" value="Methyltr_RsmB-F"/>
    <property type="match status" value="1"/>
</dbReference>
<feature type="domain" description="SAM-dependent MTase RsmB/NOP-type" evidence="6">
    <location>
        <begin position="140"/>
        <end position="433"/>
    </location>
</feature>
<evidence type="ECO:0000313" key="8">
    <source>
        <dbReference type="Proteomes" id="UP000436822"/>
    </source>
</evidence>
<reference evidence="7 8" key="1">
    <citation type="submission" date="2019-12" db="EMBL/GenBank/DDBJ databases">
        <title>Litoreibacter badius sp. nov., a novel bacteriochlorophyll a-containing bacterium in the genus Litoreibacter.</title>
        <authorList>
            <person name="Kanamuro M."/>
            <person name="Takabe Y."/>
            <person name="Mori K."/>
            <person name="Takaichi S."/>
            <person name="Hanada S."/>
        </authorList>
    </citation>
    <scope>NUCLEOTIDE SEQUENCE [LARGE SCALE GENOMIC DNA]</scope>
    <source>
        <strain evidence="7 8">K6</strain>
    </source>
</reference>
<comment type="similarity">
    <text evidence="5">Belongs to the class I-like SAM-binding methyltransferase superfamily. RsmB/NOP family.</text>
</comment>
<keyword evidence="4 5" id="KW-0694">RNA-binding</keyword>
<dbReference type="GO" id="GO:0003723">
    <property type="term" value="F:RNA binding"/>
    <property type="evidence" value="ECO:0007669"/>
    <property type="project" value="UniProtKB-UniRule"/>
</dbReference>
<dbReference type="SUPFAM" id="SSF48013">
    <property type="entry name" value="NusB-like"/>
    <property type="match status" value="1"/>
</dbReference>
<evidence type="ECO:0000259" key="6">
    <source>
        <dbReference type="PROSITE" id="PS51686"/>
    </source>
</evidence>
<keyword evidence="1 5" id="KW-0489">Methyltransferase</keyword>
<comment type="caution">
    <text evidence="7">The sequence shown here is derived from an EMBL/GenBank/DDBJ whole genome shotgun (WGS) entry which is preliminary data.</text>
</comment>
<dbReference type="InterPro" id="IPR035926">
    <property type="entry name" value="NusB-like_sf"/>
</dbReference>
<dbReference type="CDD" id="cd02440">
    <property type="entry name" value="AdoMet_MTases"/>
    <property type="match status" value="1"/>
</dbReference>
<dbReference type="SUPFAM" id="SSF53335">
    <property type="entry name" value="S-adenosyl-L-methionine-dependent methyltransferases"/>
    <property type="match status" value="1"/>
</dbReference>
<dbReference type="PANTHER" id="PTHR22807">
    <property type="entry name" value="NOP2 YEAST -RELATED NOL1/NOP2/FMU SUN DOMAIN-CONTAINING"/>
    <property type="match status" value="1"/>
</dbReference>
<gene>
    <name evidence="7" type="ORF">KIN_33840</name>
</gene>
<dbReference type="InterPro" id="IPR029063">
    <property type="entry name" value="SAM-dependent_MTases_sf"/>
</dbReference>
<keyword evidence="3 5" id="KW-0949">S-adenosyl-L-methionine</keyword>
<evidence type="ECO:0000256" key="2">
    <source>
        <dbReference type="ARBA" id="ARBA00022679"/>
    </source>
</evidence>
<keyword evidence="2 5" id="KW-0808">Transferase</keyword>
<dbReference type="RefSeq" id="WP_159809231.1">
    <property type="nucleotide sequence ID" value="NZ_BLJE01000004.1"/>
</dbReference>
<dbReference type="PROSITE" id="PS51686">
    <property type="entry name" value="SAM_MT_RSMB_NOP"/>
    <property type="match status" value="1"/>
</dbReference>
<keyword evidence="8" id="KW-1185">Reference proteome</keyword>
<organism evidence="7 8">
    <name type="scientific">Litoreibacter roseus</name>
    <dbReference type="NCBI Taxonomy" id="2601869"/>
    <lineage>
        <taxon>Bacteria</taxon>
        <taxon>Pseudomonadati</taxon>
        <taxon>Pseudomonadota</taxon>
        <taxon>Alphaproteobacteria</taxon>
        <taxon>Rhodobacterales</taxon>
        <taxon>Roseobacteraceae</taxon>
        <taxon>Litoreibacter</taxon>
    </lineage>
</organism>
<feature type="binding site" evidence="5">
    <location>
        <position position="271"/>
    </location>
    <ligand>
        <name>S-adenosyl-L-methionine</name>
        <dbReference type="ChEBI" id="CHEBI:59789"/>
    </ligand>
</feature>
<accession>A0A6N6JKC9</accession>
<dbReference type="Pfam" id="PF01029">
    <property type="entry name" value="NusB"/>
    <property type="match status" value="1"/>
</dbReference>
<dbReference type="InterPro" id="IPR023267">
    <property type="entry name" value="RCMT"/>
</dbReference>
<dbReference type="EMBL" id="BLJE01000004">
    <property type="protein sequence ID" value="GFE66310.1"/>
    <property type="molecule type" value="Genomic_DNA"/>
</dbReference>
<feature type="binding site" evidence="5">
    <location>
        <begin position="250"/>
        <end position="256"/>
    </location>
    <ligand>
        <name>S-adenosyl-L-methionine</name>
        <dbReference type="ChEBI" id="CHEBI:59789"/>
    </ligand>
</feature>
<evidence type="ECO:0000313" key="7">
    <source>
        <dbReference type="EMBL" id="GFE66310.1"/>
    </source>
</evidence>
<protein>
    <submittedName>
        <fullName evidence="7">16S rRNA methyltransferase</fullName>
    </submittedName>
</protein>
<dbReference type="InterPro" id="IPR006027">
    <property type="entry name" value="NusB_RsmB_TIM44"/>
</dbReference>
<dbReference type="OrthoDB" id="9810297at2"/>
<dbReference type="Gene3D" id="3.40.50.150">
    <property type="entry name" value="Vaccinia Virus protein VP39"/>
    <property type="match status" value="1"/>
</dbReference>
<feature type="active site" description="Nucleophile" evidence="5">
    <location>
        <position position="366"/>
    </location>
</feature>
<dbReference type="GO" id="GO:0006355">
    <property type="term" value="P:regulation of DNA-templated transcription"/>
    <property type="evidence" value="ECO:0007669"/>
    <property type="project" value="InterPro"/>
</dbReference>
<proteinExistence type="inferred from homology"/>
<dbReference type="InterPro" id="IPR049560">
    <property type="entry name" value="MeTrfase_RsmB-F_NOP2_cat"/>
</dbReference>
<dbReference type="InterPro" id="IPR001678">
    <property type="entry name" value="MeTrfase_RsmB-F_NOP2_dom"/>
</dbReference>
<dbReference type="GO" id="GO:0008173">
    <property type="term" value="F:RNA methyltransferase activity"/>
    <property type="evidence" value="ECO:0007669"/>
    <property type="project" value="InterPro"/>
</dbReference>
<evidence type="ECO:0000256" key="1">
    <source>
        <dbReference type="ARBA" id="ARBA00022603"/>
    </source>
</evidence>
<name>A0A6N6JKC9_9RHOB</name>
<dbReference type="Proteomes" id="UP000436822">
    <property type="component" value="Unassembled WGS sequence"/>
</dbReference>
<feature type="binding site" evidence="5">
    <location>
        <position position="297"/>
    </location>
    <ligand>
        <name>S-adenosyl-L-methionine</name>
        <dbReference type="ChEBI" id="CHEBI:59789"/>
    </ligand>
</feature>
<sequence>MTDSARTGKPGLAARRAALQILRGVLEDRTQMSDLVASSGFLSGLAPEDRARAQRLATTTLRHLGQADTLIDRYVDKSPPVPARNILRLAAVELCVLGEAAHGVVDSAVTLMRKNRKGGQMTGLANAVLRKIADEGAELWAELPPQTLPKWLRRRIVHIYDEQIVRDIEAAHLRGAPLDLTLKNDLDPVEWAASLQAEILPTGTLRIDRSAQVTDLPGYHDGSWWVQDAAAALPVRMLGNVSGLTALDLCAAPGGKTLQLISGGAEVTALDHSQSRMKRLRENMRRTNLDAKVVVADALEWQAEEQFDLVVLDAPCSATGTIRRHPDLPFVKTGKELHDVFALQSDLIDRAVDLLKPGGRLLYCTCSLLTEEGERQAKLAIERHGLLQLPVEIDALGVPETWVRDGGGLRTRPDLWQICGGIDGFFMIVLKKPVSC</sequence>
<evidence type="ECO:0000256" key="3">
    <source>
        <dbReference type="ARBA" id="ARBA00022691"/>
    </source>
</evidence>
<dbReference type="Gene3D" id="1.10.940.10">
    <property type="entry name" value="NusB-like"/>
    <property type="match status" value="1"/>
</dbReference>
<feature type="binding site" evidence="5">
    <location>
        <position position="313"/>
    </location>
    <ligand>
        <name>S-adenosyl-L-methionine</name>
        <dbReference type="ChEBI" id="CHEBI:59789"/>
    </ligand>
</feature>
<dbReference type="PANTHER" id="PTHR22807:SF61">
    <property type="entry name" value="NOL1_NOP2_SUN FAMILY PROTEIN _ ANTITERMINATION NUSB DOMAIN-CONTAINING PROTEIN"/>
    <property type="match status" value="1"/>
</dbReference>
<dbReference type="AlphaFoldDB" id="A0A6N6JKC9"/>
<dbReference type="GO" id="GO:0001510">
    <property type="term" value="P:RNA methylation"/>
    <property type="evidence" value="ECO:0007669"/>
    <property type="project" value="InterPro"/>
</dbReference>
<evidence type="ECO:0000256" key="4">
    <source>
        <dbReference type="ARBA" id="ARBA00022884"/>
    </source>
</evidence>